<dbReference type="GO" id="GO:0000287">
    <property type="term" value="F:magnesium ion binding"/>
    <property type="evidence" value="ECO:0007669"/>
    <property type="project" value="TreeGrafter"/>
</dbReference>
<keyword evidence="2" id="KW-0329">Glyoxylate bypass</keyword>
<dbReference type="GeneID" id="25911930"/>
<dbReference type="InterPro" id="IPR048357">
    <property type="entry name" value="MSG_insertion"/>
</dbReference>
<keyword evidence="3" id="KW-0963">Cytoplasm</keyword>
<comment type="catalytic activity">
    <reaction evidence="9">
        <text>glyoxylate + acetyl-CoA + H2O = (S)-malate + CoA + H(+)</text>
        <dbReference type="Rhea" id="RHEA:18181"/>
        <dbReference type="ChEBI" id="CHEBI:15377"/>
        <dbReference type="ChEBI" id="CHEBI:15378"/>
        <dbReference type="ChEBI" id="CHEBI:15589"/>
        <dbReference type="ChEBI" id="CHEBI:36655"/>
        <dbReference type="ChEBI" id="CHEBI:57287"/>
        <dbReference type="ChEBI" id="CHEBI:57288"/>
        <dbReference type="EC" id="2.3.3.9"/>
    </reaction>
</comment>
<evidence type="ECO:0000259" key="11">
    <source>
        <dbReference type="Pfam" id="PF01274"/>
    </source>
</evidence>
<dbReference type="GO" id="GO:0005829">
    <property type="term" value="C:cytosol"/>
    <property type="evidence" value="ECO:0007669"/>
    <property type="project" value="TreeGrafter"/>
</dbReference>
<feature type="domain" description="Malate synthase C-terminal" evidence="14">
    <location>
        <begin position="656"/>
        <end position="752"/>
    </location>
</feature>
<dbReference type="InterPro" id="IPR048355">
    <property type="entry name" value="MS_C"/>
</dbReference>
<sequence>MLRHKVCRGIFGISQGSIATYSPTCPQLLHSNLAIKSLYPKRSAQTRQFSHTTTNKMTLQDPKGDYVNVASLRVNRGLYQFVENEVAPNTGVDVAHFWECLSNVVSKMAPRNEELLKKRDSLQKQIDEWHLARKGQEYDAAEYKQYLMDIGYLLPEGEAFKVTTSNVDPEIASIAGPQLVVPINNARYALNACNGRWQSLFDGLYGTNAVSETGGAQKAGGFNPRRALKVFEWVDNLLDEVMPLADGASWAQTKAFSVESEKLCIELTDGKKVAPKEDSVFAGYLGDAAKPTSVLIKNNNLHMELKFNADGAVGAEHHAHINDIQIESAITAIMDCEDSVTAVDAEDKVAVYKNWTGLMRGTLSASFQKGGKTLERVQNSDRVFKSPGGSEDVSLKGRSLLLVRNVGMHMYTDAVTTAGGDDIPEGFLDAFVTILAAIHDVKGNGKYANSVNGSVYIVKPKQHGPEEVAFTCELFTAVEQALDLPKNTVKIGVMDEERRTTINLYECIREAKERIVFINTGFLDRMGDEIHTSIEAGPVVALKNLRKVKWLPAYEAWNVDCGIAAGLVGTAQIGKGMWAAPDSMAEMLEQKIGHLKQGANTSWVPSPIAASLHVTHYHRVNVQETQEALKSRLRAPLDDILTPPLTDRADLNPEDVQKDLEAMAQSILGYVVRWIDMGVGCSKVPDIHNIGLMEDRATLRISSQHLANWLHHEIITKDQIKSAFEKMAAVVDEQNSSDPAYKAMVGTFEDNIAFQGALQLVFKGREVSNGYTEPVLHASRRKYKATNRN</sequence>
<feature type="domain" description="Malate synthase N-terminal" evidence="12">
    <location>
        <begin position="78"/>
        <end position="136"/>
    </location>
</feature>
<dbReference type="AlphaFoldDB" id="A0A0L0FH52"/>
<dbReference type="GO" id="GO:0006097">
    <property type="term" value="P:glyoxylate cycle"/>
    <property type="evidence" value="ECO:0007669"/>
    <property type="project" value="UniProtKB-KW"/>
</dbReference>
<dbReference type="RefSeq" id="XP_014149967.1">
    <property type="nucleotide sequence ID" value="XM_014294492.1"/>
</dbReference>
<dbReference type="EMBL" id="KQ243276">
    <property type="protein sequence ID" value="KNC76065.1"/>
    <property type="molecule type" value="Genomic_DNA"/>
</dbReference>
<keyword evidence="5" id="KW-0808">Transferase</keyword>
<evidence type="ECO:0000313" key="16">
    <source>
        <dbReference type="Proteomes" id="UP000054560"/>
    </source>
</evidence>
<dbReference type="GO" id="GO:0009436">
    <property type="term" value="P:glyoxylate catabolic process"/>
    <property type="evidence" value="ECO:0007669"/>
    <property type="project" value="TreeGrafter"/>
</dbReference>
<feature type="active site" description="Proton acceptor" evidence="10">
    <location>
        <position position="404"/>
    </location>
</feature>
<dbReference type="PANTHER" id="PTHR42739:SF1">
    <property type="entry name" value="MALATE SYNTHASE G"/>
    <property type="match status" value="1"/>
</dbReference>
<evidence type="ECO:0000259" key="13">
    <source>
        <dbReference type="Pfam" id="PF20658"/>
    </source>
</evidence>
<evidence type="ECO:0000256" key="3">
    <source>
        <dbReference type="ARBA" id="ARBA00022490"/>
    </source>
</evidence>
<evidence type="ECO:0000256" key="5">
    <source>
        <dbReference type="ARBA" id="ARBA00022679"/>
    </source>
</evidence>
<dbReference type="GO" id="GO:0006099">
    <property type="term" value="P:tricarboxylic acid cycle"/>
    <property type="evidence" value="ECO:0007669"/>
    <property type="project" value="UniProtKB-KW"/>
</dbReference>
<dbReference type="OrthoDB" id="186072at2759"/>
<accession>A0A0L0FH52</accession>
<dbReference type="Pfam" id="PF01274">
    <property type="entry name" value="MS_TIM-barrel"/>
    <property type="match status" value="1"/>
</dbReference>
<dbReference type="Pfam" id="PF20658">
    <property type="entry name" value="MSG_insertion"/>
    <property type="match status" value="1"/>
</dbReference>
<name>A0A0L0FH52_9EUKA</name>
<comment type="cofactor">
    <cofactor evidence="1">
        <name>Mg(2+)</name>
        <dbReference type="ChEBI" id="CHEBI:18420"/>
    </cofactor>
</comment>
<feature type="active site" description="Proton donor" evidence="10">
    <location>
        <position position="695"/>
    </location>
</feature>
<keyword evidence="16" id="KW-1185">Reference proteome</keyword>
<dbReference type="eggNOG" id="KOG1261">
    <property type="taxonomic scope" value="Eukaryota"/>
</dbReference>
<evidence type="ECO:0000256" key="6">
    <source>
        <dbReference type="ARBA" id="ARBA00022723"/>
    </source>
</evidence>
<dbReference type="InterPro" id="IPR006253">
    <property type="entry name" value="Malate_synthG"/>
</dbReference>
<dbReference type="NCBIfam" id="NF002825">
    <property type="entry name" value="PRK02999.1"/>
    <property type="match status" value="1"/>
</dbReference>
<feature type="domain" description="Malate synthase G alpha-beta insertion" evidence="13">
    <location>
        <begin position="222"/>
        <end position="298"/>
    </location>
</feature>
<gene>
    <name evidence="15" type="ORF">SARC_11426</name>
</gene>
<dbReference type="GO" id="GO:0004474">
    <property type="term" value="F:malate synthase activity"/>
    <property type="evidence" value="ECO:0007669"/>
    <property type="project" value="UniProtKB-EC"/>
</dbReference>
<dbReference type="Pfam" id="PF20659">
    <property type="entry name" value="MS_C"/>
    <property type="match status" value="1"/>
</dbReference>
<dbReference type="Pfam" id="PF20656">
    <property type="entry name" value="MS_N"/>
    <property type="match status" value="1"/>
</dbReference>
<dbReference type="InterPro" id="IPR048356">
    <property type="entry name" value="MS_N"/>
</dbReference>
<keyword evidence="7" id="KW-0460">Magnesium</keyword>
<dbReference type="Proteomes" id="UP000054560">
    <property type="component" value="Unassembled WGS sequence"/>
</dbReference>
<dbReference type="STRING" id="667725.A0A0L0FH52"/>
<evidence type="ECO:0000256" key="9">
    <source>
        <dbReference type="ARBA" id="ARBA00047918"/>
    </source>
</evidence>
<evidence type="ECO:0000259" key="12">
    <source>
        <dbReference type="Pfam" id="PF20656"/>
    </source>
</evidence>
<evidence type="ECO:0000313" key="15">
    <source>
        <dbReference type="EMBL" id="KNC76065.1"/>
    </source>
</evidence>
<keyword evidence="4" id="KW-0816">Tricarboxylic acid cycle</keyword>
<evidence type="ECO:0000256" key="8">
    <source>
        <dbReference type="ARBA" id="ARBA00023097"/>
    </source>
</evidence>
<keyword evidence="8" id="KW-0558">Oxidation</keyword>
<reference evidence="15 16" key="1">
    <citation type="submission" date="2011-02" db="EMBL/GenBank/DDBJ databases">
        <title>The Genome Sequence of Sphaeroforma arctica JP610.</title>
        <authorList>
            <consortium name="The Broad Institute Genome Sequencing Platform"/>
            <person name="Russ C."/>
            <person name="Cuomo C."/>
            <person name="Young S.K."/>
            <person name="Zeng Q."/>
            <person name="Gargeya S."/>
            <person name="Alvarado L."/>
            <person name="Berlin A."/>
            <person name="Chapman S.B."/>
            <person name="Chen Z."/>
            <person name="Freedman E."/>
            <person name="Gellesch M."/>
            <person name="Goldberg J."/>
            <person name="Griggs A."/>
            <person name="Gujja S."/>
            <person name="Heilman E."/>
            <person name="Heiman D."/>
            <person name="Howarth C."/>
            <person name="Mehta T."/>
            <person name="Neiman D."/>
            <person name="Pearson M."/>
            <person name="Roberts A."/>
            <person name="Saif S."/>
            <person name="Shea T."/>
            <person name="Shenoy N."/>
            <person name="Sisk P."/>
            <person name="Stolte C."/>
            <person name="Sykes S."/>
            <person name="White J."/>
            <person name="Yandava C."/>
            <person name="Burger G."/>
            <person name="Gray M.W."/>
            <person name="Holland P.W.H."/>
            <person name="King N."/>
            <person name="Lang F.B.F."/>
            <person name="Roger A.J."/>
            <person name="Ruiz-Trillo I."/>
            <person name="Haas B."/>
            <person name="Nusbaum C."/>
            <person name="Birren B."/>
        </authorList>
    </citation>
    <scope>NUCLEOTIDE SEQUENCE [LARGE SCALE GENOMIC DNA]</scope>
    <source>
        <strain evidence="15 16">JP610</strain>
    </source>
</reference>
<evidence type="ECO:0000256" key="4">
    <source>
        <dbReference type="ARBA" id="ARBA00022532"/>
    </source>
</evidence>
<evidence type="ECO:0000256" key="1">
    <source>
        <dbReference type="ARBA" id="ARBA00001946"/>
    </source>
</evidence>
<dbReference type="PANTHER" id="PTHR42739">
    <property type="entry name" value="MALATE SYNTHASE G"/>
    <property type="match status" value="1"/>
</dbReference>
<dbReference type="InterPro" id="IPR044856">
    <property type="entry name" value="Malate_synth_C_sf"/>
</dbReference>
<dbReference type="Gene3D" id="1.20.1220.12">
    <property type="entry name" value="Malate synthase, domain III"/>
    <property type="match status" value="1"/>
</dbReference>
<evidence type="ECO:0000259" key="14">
    <source>
        <dbReference type="Pfam" id="PF20659"/>
    </source>
</evidence>
<evidence type="ECO:0000256" key="7">
    <source>
        <dbReference type="ARBA" id="ARBA00022842"/>
    </source>
</evidence>
<proteinExistence type="inferred from homology"/>
<protein>
    <submittedName>
        <fullName evidence="15">Malate synthase G</fullName>
    </submittedName>
</protein>
<evidence type="ECO:0000256" key="2">
    <source>
        <dbReference type="ARBA" id="ARBA00022435"/>
    </source>
</evidence>
<dbReference type="Gene3D" id="3.20.20.360">
    <property type="entry name" value="Malate synthase, domain 3"/>
    <property type="match status" value="2"/>
</dbReference>
<organism evidence="15 16">
    <name type="scientific">Sphaeroforma arctica JP610</name>
    <dbReference type="NCBI Taxonomy" id="667725"/>
    <lineage>
        <taxon>Eukaryota</taxon>
        <taxon>Ichthyosporea</taxon>
        <taxon>Ichthyophonida</taxon>
        <taxon>Sphaeroforma</taxon>
    </lineage>
</organism>
<feature type="domain" description="Malate synthase TIM barrel" evidence="11">
    <location>
        <begin position="401"/>
        <end position="635"/>
    </location>
</feature>
<dbReference type="InterPro" id="IPR046363">
    <property type="entry name" value="MS_N_TIM-barrel_dom"/>
</dbReference>
<evidence type="ECO:0000256" key="10">
    <source>
        <dbReference type="PIRSR" id="PIRSR601465-50"/>
    </source>
</evidence>
<dbReference type="InterPro" id="IPR011076">
    <property type="entry name" value="Malate_synth_sf"/>
</dbReference>
<keyword evidence="6" id="KW-0479">Metal-binding</keyword>
<dbReference type="HAMAP" id="MF_00641">
    <property type="entry name" value="Malate_synth_G"/>
    <property type="match status" value="1"/>
</dbReference>
<dbReference type="InterPro" id="IPR001465">
    <property type="entry name" value="Malate_synthase_TIM"/>
</dbReference>
<dbReference type="SUPFAM" id="SSF51645">
    <property type="entry name" value="Malate synthase G"/>
    <property type="match status" value="1"/>
</dbReference>